<keyword evidence="1" id="KW-0472">Membrane</keyword>
<gene>
    <name evidence="2" type="ORF">NA56DRAFT_587960</name>
</gene>
<dbReference type="OrthoDB" id="16516at2759"/>
<feature type="transmembrane region" description="Helical" evidence="1">
    <location>
        <begin position="17"/>
        <end position="38"/>
    </location>
</feature>
<dbReference type="AlphaFoldDB" id="A0A2J6PD62"/>
<accession>A0A2J6PD62</accession>
<name>A0A2J6PD62_9HELO</name>
<dbReference type="Proteomes" id="UP000235672">
    <property type="component" value="Unassembled WGS sequence"/>
</dbReference>
<evidence type="ECO:0000313" key="3">
    <source>
        <dbReference type="Proteomes" id="UP000235672"/>
    </source>
</evidence>
<keyword evidence="3" id="KW-1185">Reference proteome</keyword>
<proteinExistence type="predicted"/>
<reference evidence="2 3" key="1">
    <citation type="submission" date="2016-05" db="EMBL/GenBank/DDBJ databases">
        <title>A degradative enzymes factory behind the ericoid mycorrhizal symbiosis.</title>
        <authorList>
            <consortium name="DOE Joint Genome Institute"/>
            <person name="Martino E."/>
            <person name="Morin E."/>
            <person name="Grelet G."/>
            <person name="Kuo A."/>
            <person name="Kohler A."/>
            <person name="Daghino S."/>
            <person name="Barry K."/>
            <person name="Choi C."/>
            <person name="Cichocki N."/>
            <person name="Clum A."/>
            <person name="Copeland A."/>
            <person name="Hainaut M."/>
            <person name="Haridas S."/>
            <person name="Labutti K."/>
            <person name="Lindquist E."/>
            <person name="Lipzen A."/>
            <person name="Khouja H.-R."/>
            <person name="Murat C."/>
            <person name="Ohm R."/>
            <person name="Olson A."/>
            <person name="Spatafora J."/>
            <person name="Veneault-Fourrey C."/>
            <person name="Henrissat B."/>
            <person name="Grigoriev I."/>
            <person name="Martin F."/>
            <person name="Perotto S."/>
        </authorList>
    </citation>
    <scope>NUCLEOTIDE SEQUENCE [LARGE SCALE GENOMIC DNA]</scope>
    <source>
        <strain evidence="2 3">UAMH 7357</strain>
    </source>
</reference>
<keyword evidence="1" id="KW-1133">Transmembrane helix</keyword>
<sequence length="77" mass="8894">IIINCEMGTVISGESEFIHITLINYFLSTILVNSLIYPNVEISHYNTRFSGIIKKDIKVIYIKNTCFRERDQARAIV</sequence>
<dbReference type="STRING" id="1745343.A0A2J6PD62"/>
<evidence type="ECO:0000313" key="2">
    <source>
        <dbReference type="EMBL" id="PMD11981.1"/>
    </source>
</evidence>
<dbReference type="InterPro" id="IPR036397">
    <property type="entry name" value="RNaseH_sf"/>
</dbReference>
<dbReference type="GO" id="GO:0003676">
    <property type="term" value="F:nucleic acid binding"/>
    <property type="evidence" value="ECO:0007669"/>
    <property type="project" value="InterPro"/>
</dbReference>
<keyword evidence="1" id="KW-0812">Transmembrane</keyword>
<dbReference type="Gene3D" id="3.30.420.10">
    <property type="entry name" value="Ribonuclease H-like superfamily/Ribonuclease H"/>
    <property type="match status" value="1"/>
</dbReference>
<evidence type="ECO:0000256" key="1">
    <source>
        <dbReference type="SAM" id="Phobius"/>
    </source>
</evidence>
<protein>
    <submittedName>
        <fullName evidence="2">Uncharacterized protein</fullName>
    </submittedName>
</protein>
<organism evidence="2 3">
    <name type="scientific">Hyaloscypha hepaticicola</name>
    <dbReference type="NCBI Taxonomy" id="2082293"/>
    <lineage>
        <taxon>Eukaryota</taxon>
        <taxon>Fungi</taxon>
        <taxon>Dikarya</taxon>
        <taxon>Ascomycota</taxon>
        <taxon>Pezizomycotina</taxon>
        <taxon>Leotiomycetes</taxon>
        <taxon>Helotiales</taxon>
        <taxon>Hyaloscyphaceae</taxon>
        <taxon>Hyaloscypha</taxon>
    </lineage>
</organism>
<feature type="non-terminal residue" evidence="2">
    <location>
        <position position="1"/>
    </location>
</feature>
<dbReference type="EMBL" id="KZ613582">
    <property type="protein sequence ID" value="PMD11981.1"/>
    <property type="molecule type" value="Genomic_DNA"/>
</dbReference>